<keyword evidence="7" id="KW-0732">Signal</keyword>
<evidence type="ECO:0000313" key="11">
    <source>
        <dbReference type="EMBL" id="PWO00835.1"/>
    </source>
</evidence>
<evidence type="ECO:0000256" key="3">
    <source>
        <dbReference type="ARBA" id="ARBA00022989"/>
    </source>
</evidence>
<feature type="chain" id="PRO_5016269958" description="ER transporter 6TM N-terminal domain-containing protein" evidence="7">
    <location>
        <begin position="26"/>
        <end position="1036"/>
    </location>
</feature>
<organism evidence="11 12">
    <name type="scientific">Tilletiopsis washingtonensis</name>
    <dbReference type="NCBI Taxonomy" id="58919"/>
    <lineage>
        <taxon>Eukaryota</taxon>
        <taxon>Fungi</taxon>
        <taxon>Dikarya</taxon>
        <taxon>Basidiomycota</taxon>
        <taxon>Ustilaginomycotina</taxon>
        <taxon>Exobasidiomycetes</taxon>
        <taxon>Entylomatales</taxon>
        <taxon>Entylomatales incertae sedis</taxon>
        <taxon>Tilletiopsis</taxon>
    </lineage>
</organism>
<gene>
    <name evidence="11" type="ORF">FA09DRAFT_304007</name>
</gene>
<feature type="domain" description="Putative ER transporter 6TM N-terminal" evidence="9">
    <location>
        <begin position="2"/>
        <end position="486"/>
    </location>
</feature>
<feature type="transmembrane region" description="Helical" evidence="6">
    <location>
        <begin position="684"/>
        <end position="705"/>
    </location>
</feature>
<feature type="signal peptide" evidence="7">
    <location>
        <begin position="1"/>
        <end position="25"/>
    </location>
</feature>
<keyword evidence="12" id="KW-1185">Reference proteome</keyword>
<feature type="region of interest" description="Disordered" evidence="5">
    <location>
        <begin position="294"/>
        <end position="374"/>
    </location>
</feature>
<evidence type="ECO:0000313" key="12">
    <source>
        <dbReference type="Proteomes" id="UP000245946"/>
    </source>
</evidence>
<evidence type="ECO:0000256" key="4">
    <source>
        <dbReference type="ARBA" id="ARBA00023136"/>
    </source>
</evidence>
<protein>
    <recommendedName>
        <fullName evidence="13">ER transporter 6TM N-terminal domain-containing protein</fullName>
    </recommendedName>
</protein>
<feature type="transmembrane region" description="Helical" evidence="6">
    <location>
        <begin position="130"/>
        <end position="150"/>
    </location>
</feature>
<dbReference type="OrthoDB" id="2274698at2759"/>
<dbReference type="InterPro" id="IPR049453">
    <property type="entry name" value="Memb_transporter_dom"/>
</dbReference>
<sequence length="1036" mass="113807">MKPLIRSSIVAWLCTLCMVIPAVEARLGNASFLALLGAFIQPAEIPLVAVIERELFTLGLQLVAWAWSCLGIKLASLARSRTLSASEAPLTAVFSGEYLEAGPAVICGVFLSIGAAACLYLKTKFGPSPFLFASILACICLDINLAYAALFPYPYYKLAEQIIIPLALKAAISICVSACFFPKSVNSLFVERLCAVLEPLSLAARDQIELLQESPLSPDFNFTRVHEHVAKSEGSLLPLQASARLLTRELSFGLASGAELSELVLLTRRLMNPSDGWAYFYSIVRADLKHDRFPHTPLPSRGGTPVASPMATPSPSRPPSPTGAGRSHLQAKPNDAEQHMGALSRHFPHLFPSSRPHSPGSDHDSHSQPSHSRWHLHLPRHHEPAPVGTWESLRFSALESRLHRKEYDVHTETCMRILGETSRNILAAQADGLDHVVAWLGALNHERLSLLRRRVLGGKAAADGEKLKSTRLVVEHLEQELAEFSRNHAIVEPFERSLDPDCPPDKRVPHRYLFQAYVHAFHTKRFTVRLLELLKVIANVEDQRSSKGGRFHLPQLPRLFHAETWRAMGEPSADSTQHDDEPQEIAYSAPLVSSLGSTRRRDPDALEPENMVQEIGSRASHWLHRLQGPTAAFVVKAAMTTALLTLPSYLRQTAGFMYNEKAVWAVFQAQLCLARHRGEVAFGFVSRMMATLVGATLGLLLWTIASGGNDAANPYAVMATAAVGYPFLMLLRLHLPGPPITAIILSITAALVMGYSLKDSINPTIGFSGTGWGVAWRRFVATAIGTGAAVIVSILPPSSTLRRYQRTAHAAIINELCQLFADLISFAASSHSDEAVPRELHAKLLTTRSKLRRIALLRAVVSYEFSLRGRWPTKRYDTLAATEMEISKLLSHAVVVSEELGPAYSAALLRRTRGLDPLFLGDVIAVLQMCSTALQTGEALPQVTPVLVERLLLVAQGGFAISRGEEDEDFGLPRLITPSVLKEPQYQAFSVGVSVMFGLVLRFDRLVNATKALVGERYPITLDFNRTHAYRPTEYS</sequence>
<feature type="domain" description="DUF2421" evidence="8">
    <location>
        <begin position="797"/>
        <end position="1018"/>
    </location>
</feature>
<keyword evidence="2 6" id="KW-0812">Transmembrane</keyword>
<dbReference type="InterPro" id="IPR018823">
    <property type="entry name" value="ArAE_2_N"/>
</dbReference>
<feature type="domain" description="Integral membrane bound transporter" evidence="10">
    <location>
        <begin position="659"/>
        <end position="792"/>
    </location>
</feature>
<evidence type="ECO:0000256" key="5">
    <source>
        <dbReference type="SAM" id="MobiDB-lite"/>
    </source>
</evidence>
<evidence type="ECO:0000256" key="1">
    <source>
        <dbReference type="ARBA" id="ARBA00004141"/>
    </source>
</evidence>
<accession>A0A316ZII4</accession>
<dbReference type="PANTHER" id="PTHR37994">
    <property type="entry name" value="ARAE_2_N DOMAIN-CONTAINING PROTEIN-RELATED"/>
    <property type="match status" value="1"/>
</dbReference>
<evidence type="ECO:0000256" key="6">
    <source>
        <dbReference type="SAM" id="Phobius"/>
    </source>
</evidence>
<proteinExistence type="predicted"/>
<feature type="transmembrane region" description="Helical" evidence="6">
    <location>
        <begin position="738"/>
        <end position="755"/>
    </location>
</feature>
<dbReference type="Pfam" id="PF10334">
    <property type="entry name" value="BRE4"/>
    <property type="match status" value="1"/>
</dbReference>
<evidence type="ECO:0000256" key="2">
    <source>
        <dbReference type="ARBA" id="ARBA00022692"/>
    </source>
</evidence>
<dbReference type="InterPro" id="IPR018820">
    <property type="entry name" value="BRE4-related_DUF2421"/>
</dbReference>
<dbReference type="AlphaFoldDB" id="A0A316ZII4"/>
<keyword evidence="3 6" id="KW-1133">Transmembrane helix</keyword>
<dbReference type="EMBL" id="KZ819284">
    <property type="protein sequence ID" value="PWO00835.1"/>
    <property type="molecule type" value="Genomic_DNA"/>
</dbReference>
<keyword evidence="4 6" id="KW-0472">Membrane</keyword>
<dbReference type="PANTHER" id="PTHR37994:SF1">
    <property type="entry name" value="ER TRANSPORTER 6TM N-TERMINAL DOMAIN-CONTAINING PROTEIN"/>
    <property type="match status" value="1"/>
</dbReference>
<evidence type="ECO:0000259" key="9">
    <source>
        <dbReference type="Pfam" id="PF10337"/>
    </source>
</evidence>
<dbReference type="GeneID" id="37268002"/>
<dbReference type="RefSeq" id="XP_025601113.1">
    <property type="nucleotide sequence ID" value="XM_025740456.1"/>
</dbReference>
<evidence type="ECO:0000256" key="7">
    <source>
        <dbReference type="SAM" id="SignalP"/>
    </source>
</evidence>
<reference evidence="11 12" key="1">
    <citation type="journal article" date="2018" name="Mol. Biol. Evol.">
        <title>Broad Genomic Sampling Reveals a Smut Pathogenic Ancestry of the Fungal Clade Ustilaginomycotina.</title>
        <authorList>
            <person name="Kijpornyongpan T."/>
            <person name="Mondo S.J."/>
            <person name="Barry K."/>
            <person name="Sandor L."/>
            <person name="Lee J."/>
            <person name="Lipzen A."/>
            <person name="Pangilinan J."/>
            <person name="LaButti K."/>
            <person name="Hainaut M."/>
            <person name="Henrissat B."/>
            <person name="Grigoriev I.V."/>
            <person name="Spatafora J.W."/>
            <person name="Aime M.C."/>
        </authorList>
    </citation>
    <scope>NUCLEOTIDE SEQUENCE [LARGE SCALE GENOMIC DNA]</scope>
    <source>
        <strain evidence="11 12">MCA 4186</strain>
    </source>
</reference>
<comment type="subcellular location">
    <subcellularLocation>
        <location evidence="1">Membrane</location>
        <topology evidence="1">Multi-pass membrane protein</topology>
    </subcellularLocation>
</comment>
<feature type="transmembrane region" description="Helical" evidence="6">
    <location>
        <begin position="775"/>
        <end position="796"/>
    </location>
</feature>
<evidence type="ECO:0008006" key="13">
    <source>
        <dbReference type="Google" id="ProtNLM"/>
    </source>
</evidence>
<feature type="transmembrane region" description="Helical" evidence="6">
    <location>
        <begin position="98"/>
        <end position="121"/>
    </location>
</feature>
<evidence type="ECO:0000259" key="8">
    <source>
        <dbReference type="Pfam" id="PF10334"/>
    </source>
</evidence>
<name>A0A316ZII4_9BASI</name>
<dbReference type="Proteomes" id="UP000245946">
    <property type="component" value="Unassembled WGS sequence"/>
</dbReference>
<evidence type="ECO:0000259" key="10">
    <source>
        <dbReference type="Pfam" id="PF13515"/>
    </source>
</evidence>
<dbReference type="Pfam" id="PF13515">
    <property type="entry name" value="FUSC_2"/>
    <property type="match status" value="1"/>
</dbReference>
<dbReference type="Pfam" id="PF10337">
    <property type="entry name" value="ArAE_2_N"/>
    <property type="match status" value="1"/>
</dbReference>
<dbReference type="STRING" id="58919.A0A316ZII4"/>
<dbReference type="GO" id="GO:0016020">
    <property type="term" value="C:membrane"/>
    <property type="evidence" value="ECO:0007669"/>
    <property type="project" value="UniProtKB-SubCell"/>
</dbReference>